<protein>
    <submittedName>
        <fullName evidence="2">GCN5 family acetyltransferase</fullName>
    </submittedName>
</protein>
<accession>A0A177XXV6</accession>
<dbReference type="PANTHER" id="PTHR43415">
    <property type="entry name" value="SPERMIDINE N(1)-ACETYLTRANSFERASE"/>
    <property type="match status" value="1"/>
</dbReference>
<dbReference type="CDD" id="cd04301">
    <property type="entry name" value="NAT_SF"/>
    <property type="match status" value="1"/>
</dbReference>
<gene>
    <name evidence="2" type="ORF">APB76_16485</name>
</gene>
<reference evidence="2 3" key="1">
    <citation type="journal article" date="2016" name="Syst. Appl. Microbiol.">
        <title>Vibrio bivalvicida sp. nov., a novel larval pathogen for bivalve molluscs reared in a hatchery.</title>
        <authorList>
            <person name="Dubert J."/>
            <person name="Romalde J.L."/>
            <person name="Prado S."/>
            <person name="Barja J.L."/>
        </authorList>
    </citation>
    <scope>NUCLEOTIDE SEQUENCE [LARGE SCALE GENOMIC DNA]</scope>
    <source>
        <strain evidence="2 3">605</strain>
    </source>
</reference>
<proteinExistence type="predicted"/>
<dbReference type="PANTHER" id="PTHR43415:SF5">
    <property type="entry name" value="ACETYLTRANSFERASE"/>
    <property type="match status" value="1"/>
</dbReference>
<dbReference type="InterPro" id="IPR000182">
    <property type="entry name" value="GNAT_dom"/>
</dbReference>
<dbReference type="Gene3D" id="3.40.630.30">
    <property type="match status" value="1"/>
</dbReference>
<dbReference type="Pfam" id="PF00583">
    <property type="entry name" value="Acetyltransf_1"/>
    <property type="match status" value="1"/>
</dbReference>
<dbReference type="PROSITE" id="PS51186">
    <property type="entry name" value="GNAT"/>
    <property type="match status" value="1"/>
</dbReference>
<dbReference type="InterPro" id="IPR016181">
    <property type="entry name" value="Acyl_CoA_acyltransferase"/>
</dbReference>
<keyword evidence="2" id="KW-0808">Transferase</keyword>
<evidence type="ECO:0000259" key="1">
    <source>
        <dbReference type="PROSITE" id="PS51186"/>
    </source>
</evidence>
<dbReference type="Proteomes" id="UP000078406">
    <property type="component" value="Unassembled WGS sequence"/>
</dbReference>
<organism evidence="2 3">
    <name type="scientific">Vibrio bivalvicida</name>
    <dbReference type="NCBI Taxonomy" id="1276888"/>
    <lineage>
        <taxon>Bacteria</taxon>
        <taxon>Pseudomonadati</taxon>
        <taxon>Pseudomonadota</taxon>
        <taxon>Gammaproteobacteria</taxon>
        <taxon>Vibrionales</taxon>
        <taxon>Vibrionaceae</taxon>
        <taxon>Vibrio</taxon>
        <taxon>Vibrio oreintalis group</taxon>
    </lineage>
</organism>
<comment type="caution">
    <text evidence="2">The sequence shown here is derived from an EMBL/GenBank/DDBJ whole genome shotgun (WGS) entry which is preliminary data.</text>
</comment>
<name>A0A177XXV6_9VIBR</name>
<dbReference type="SUPFAM" id="SSF55729">
    <property type="entry name" value="Acyl-CoA N-acyltransferases (Nat)"/>
    <property type="match status" value="1"/>
</dbReference>
<dbReference type="AlphaFoldDB" id="A0A177XXV6"/>
<dbReference type="EMBL" id="LLEI02000048">
    <property type="protein sequence ID" value="OAJ93115.1"/>
    <property type="molecule type" value="Genomic_DNA"/>
</dbReference>
<feature type="domain" description="N-acetyltransferase" evidence="1">
    <location>
        <begin position="1"/>
        <end position="158"/>
    </location>
</feature>
<evidence type="ECO:0000313" key="2">
    <source>
        <dbReference type="EMBL" id="OAJ93115.1"/>
    </source>
</evidence>
<dbReference type="RefSeq" id="WP_054963650.1">
    <property type="nucleotide sequence ID" value="NZ_LLEI02000048.1"/>
</dbReference>
<dbReference type="GO" id="GO:0016747">
    <property type="term" value="F:acyltransferase activity, transferring groups other than amino-acyl groups"/>
    <property type="evidence" value="ECO:0007669"/>
    <property type="project" value="InterPro"/>
</dbReference>
<evidence type="ECO:0000313" key="3">
    <source>
        <dbReference type="Proteomes" id="UP000078406"/>
    </source>
</evidence>
<sequence length="158" mass="18071">MELRTFEKEDYDLLIGWIDSDKLNYQWGGPHFDFPLNLSQISQHCSQPEVIPFIFVVSGESAGYVELFKVAESHFRICRVFVSNSFRGQGISKAMLGQLIELAEEKYNASIFSLAVFDQNTVARNCYESLGFVVSSHEIGTRSFEGEVWGLLRMEKRL</sequence>